<dbReference type="Gene3D" id="2.40.155.10">
    <property type="entry name" value="Green fluorescent protein"/>
    <property type="match status" value="1"/>
</dbReference>
<comment type="subcellular location">
    <subcellularLocation>
        <location evidence="1">Secreted</location>
        <location evidence="1">Extracellular space</location>
        <location evidence="1">Extracellular matrix</location>
    </subcellularLocation>
</comment>
<feature type="domain" description="Nidogen G2 beta-barrel" evidence="7">
    <location>
        <begin position="14"/>
        <end position="244"/>
    </location>
</feature>
<keyword evidence="2" id="KW-0964">Secreted</keyword>
<evidence type="ECO:0000313" key="9">
    <source>
        <dbReference type="Proteomes" id="UP001266305"/>
    </source>
</evidence>
<keyword evidence="4" id="KW-0732">Signal</keyword>
<gene>
    <name evidence="8" type="primary">NID2_1</name>
    <name evidence="8" type="ORF">P7K49_018057</name>
</gene>
<evidence type="ECO:0000256" key="6">
    <source>
        <dbReference type="ARBA" id="ARBA00023180"/>
    </source>
</evidence>
<evidence type="ECO:0000313" key="8">
    <source>
        <dbReference type="EMBL" id="KAK2104201.1"/>
    </source>
</evidence>
<reference evidence="8 9" key="1">
    <citation type="submission" date="2023-05" db="EMBL/GenBank/DDBJ databases">
        <title>B98-5 Cell Line De Novo Hybrid Assembly: An Optical Mapping Approach.</title>
        <authorList>
            <person name="Kananen K."/>
            <person name="Auerbach J.A."/>
            <person name="Kautto E."/>
            <person name="Blachly J.S."/>
        </authorList>
    </citation>
    <scope>NUCLEOTIDE SEQUENCE [LARGE SCALE GENOMIC DNA]</scope>
    <source>
        <strain evidence="8">B95-8</strain>
        <tissue evidence="8">Cell line</tissue>
    </source>
</reference>
<protein>
    <submittedName>
        <fullName evidence="8">Nidogen-2</fullName>
    </submittedName>
</protein>
<organism evidence="8 9">
    <name type="scientific">Saguinus oedipus</name>
    <name type="common">Cotton-top tamarin</name>
    <name type="synonym">Oedipomidas oedipus</name>
    <dbReference type="NCBI Taxonomy" id="9490"/>
    <lineage>
        <taxon>Eukaryota</taxon>
        <taxon>Metazoa</taxon>
        <taxon>Chordata</taxon>
        <taxon>Craniata</taxon>
        <taxon>Vertebrata</taxon>
        <taxon>Euteleostomi</taxon>
        <taxon>Mammalia</taxon>
        <taxon>Eutheria</taxon>
        <taxon>Euarchontoglires</taxon>
        <taxon>Primates</taxon>
        <taxon>Haplorrhini</taxon>
        <taxon>Platyrrhini</taxon>
        <taxon>Cebidae</taxon>
        <taxon>Callitrichinae</taxon>
        <taxon>Saguinus</taxon>
    </lineage>
</organism>
<dbReference type="InterPro" id="IPR006605">
    <property type="entry name" value="G2_nidogen/fibulin_G2F"/>
</dbReference>
<keyword evidence="3" id="KW-0272">Extracellular matrix</keyword>
<proteinExistence type="predicted"/>
<dbReference type="PROSITE" id="PS50993">
    <property type="entry name" value="NIDOGEN_G2"/>
    <property type="match status" value="1"/>
</dbReference>
<comment type="caution">
    <text evidence="8">The sequence shown here is derived from an EMBL/GenBank/DDBJ whole genome shotgun (WGS) entry which is preliminary data.</text>
</comment>
<evidence type="ECO:0000259" key="7">
    <source>
        <dbReference type="PROSITE" id="PS50993"/>
    </source>
</evidence>
<name>A0ABQ9V4B6_SAGOE</name>
<dbReference type="Pfam" id="PF07474">
    <property type="entry name" value="G2F"/>
    <property type="match status" value="1"/>
</dbReference>
<dbReference type="SUPFAM" id="SSF54511">
    <property type="entry name" value="GFP-like"/>
    <property type="match status" value="1"/>
</dbReference>
<keyword evidence="6" id="KW-0325">Glycoprotein</keyword>
<accession>A0ABQ9V4B6</accession>
<evidence type="ECO:0000256" key="5">
    <source>
        <dbReference type="ARBA" id="ARBA00022837"/>
    </source>
</evidence>
<keyword evidence="5" id="KW-0106">Calcium</keyword>
<dbReference type="CDD" id="cd00255">
    <property type="entry name" value="nidG2"/>
    <property type="match status" value="1"/>
</dbReference>
<evidence type="ECO:0000256" key="2">
    <source>
        <dbReference type="ARBA" id="ARBA00022525"/>
    </source>
</evidence>
<evidence type="ECO:0000256" key="3">
    <source>
        <dbReference type="ARBA" id="ARBA00022530"/>
    </source>
</evidence>
<dbReference type="InterPro" id="IPR009017">
    <property type="entry name" value="GFP"/>
</dbReference>
<evidence type="ECO:0000256" key="4">
    <source>
        <dbReference type="ARBA" id="ARBA00022729"/>
    </source>
</evidence>
<dbReference type="SMART" id="SM00682">
    <property type="entry name" value="G2F"/>
    <property type="match status" value="1"/>
</dbReference>
<keyword evidence="9" id="KW-1185">Reference proteome</keyword>
<evidence type="ECO:0000256" key="1">
    <source>
        <dbReference type="ARBA" id="ARBA00004498"/>
    </source>
</evidence>
<dbReference type="EMBL" id="JASSZA010000008">
    <property type="protein sequence ID" value="KAK2104201.1"/>
    <property type="molecule type" value="Genomic_DNA"/>
</dbReference>
<dbReference type="Proteomes" id="UP001266305">
    <property type="component" value="Unassembled WGS sequence"/>
</dbReference>
<sequence length="295" mass="32600">MIPKPNWICCLLGAPHRVNGKVSGHLHVGHTPVHFTDVDLHAYVVGNDGRAYTAISHIPQPAAQALLPLTPIGGLFGWLFALEKPDSENGFSLTGAAFIHDMEVTFYPGEERVRLTQTAEGLDSENYLSIKTNIQGQVPYVPANFTAHISPYKELYHYSDSAVTSTSSREYSLTFGAINQTWSYRVHQNITYQVCRHAPRRPALPTTQQLNVDRVFALYNDEERVLRFAVTNQIGPVEGKQYPAVCASQEHTCEQGGLELGRRVVPISIHYKLGTIICSNACETTQLPTPDVGVS</sequence>